<dbReference type="WBParaSite" id="PS1159_v2.g11030.t1">
    <property type="protein sequence ID" value="PS1159_v2.g11030.t1"/>
    <property type="gene ID" value="PS1159_v2.g11030"/>
</dbReference>
<name>A0AC35EUY5_9BILA</name>
<evidence type="ECO:0000313" key="1">
    <source>
        <dbReference type="Proteomes" id="UP000887580"/>
    </source>
</evidence>
<organism evidence="1 2">
    <name type="scientific">Panagrolaimus sp. PS1159</name>
    <dbReference type="NCBI Taxonomy" id="55785"/>
    <lineage>
        <taxon>Eukaryota</taxon>
        <taxon>Metazoa</taxon>
        <taxon>Ecdysozoa</taxon>
        <taxon>Nematoda</taxon>
        <taxon>Chromadorea</taxon>
        <taxon>Rhabditida</taxon>
        <taxon>Tylenchina</taxon>
        <taxon>Panagrolaimomorpha</taxon>
        <taxon>Panagrolaimoidea</taxon>
        <taxon>Panagrolaimidae</taxon>
        <taxon>Panagrolaimus</taxon>
    </lineage>
</organism>
<protein>
    <submittedName>
        <fullName evidence="2">MCM AAA-lid domain-containing protein</fullName>
    </submittedName>
</protein>
<accession>A0AC35EUY5</accession>
<reference evidence="2" key="1">
    <citation type="submission" date="2022-11" db="UniProtKB">
        <authorList>
            <consortium name="WormBaseParasite"/>
        </authorList>
    </citation>
    <scope>IDENTIFICATION</scope>
</reference>
<sequence length="59" mass="6871">MIRIAEAHAKMHFHGYDTEEDVDAAIRIMLKSFIQTQIASIMLQTRKVFARQKIDNIPQ</sequence>
<proteinExistence type="predicted"/>
<evidence type="ECO:0000313" key="2">
    <source>
        <dbReference type="WBParaSite" id="PS1159_v2.g11030.t1"/>
    </source>
</evidence>
<dbReference type="Proteomes" id="UP000887580">
    <property type="component" value="Unplaced"/>
</dbReference>